<dbReference type="InterPro" id="IPR036013">
    <property type="entry name" value="Band_7/SPFH_dom_sf"/>
</dbReference>
<dbReference type="SUPFAM" id="SSF117892">
    <property type="entry name" value="Band 7/SPFH domain"/>
    <property type="match status" value="1"/>
</dbReference>
<accession>A0ABU9YXV4</accession>
<evidence type="ECO:0000256" key="5">
    <source>
        <dbReference type="ARBA" id="ARBA00023136"/>
    </source>
</evidence>
<keyword evidence="3" id="KW-0812">Transmembrane</keyword>
<evidence type="ECO:0000259" key="7">
    <source>
        <dbReference type="SMART" id="SM00244"/>
    </source>
</evidence>
<comment type="caution">
    <text evidence="8">The sequence shown here is derived from an EMBL/GenBank/DDBJ whole genome shotgun (WGS) entry which is preliminary data.</text>
</comment>
<keyword evidence="4" id="KW-1133">Transmembrane helix</keyword>
<keyword evidence="8" id="KW-0645">Protease</keyword>
<reference evidence="8 9" key="1">
    <citation type="journal article" date="2018" name="Int. J. Syst. Evol. Microbiol.">
        <title>Uliginosibacterium sediminicola sp. nov., isolated from freshwater sediment.</title>
        <authorList>
            <person name="Hwang W.M."/>
            <person name="Kim S.M."/>
            <person name="Kang K."/>
            <person name="Ahn T.Y."/>
        </authorList>
    </citation>
    <scope>NUCLEOTIDE SEQUENCE [LARGE SCALE GENOMIC DNA]</scope>
    <source>
        <strain evidence="8 9">M1-21</strain>
    </source>
</reference>
<evidence type="ECO:0000256" key="3">
    <source>
        <dbReference type="ARBA" id="ARBA00022692"/>
    </source>
</evidence>
<dbReference type="GO" id="GO:0006508">
    <property type="term" value="P:proteolysis"/>
    <property type="evidence" value="ECO:0007669"/>
    <property type="project" value="UniProtKB-KW"/>
</dbReference>
<keyword evidence="9" id="KW-1185">Reference proteome</keyword>
<evidence type="ECO:0000313" key="8">
    <source>
        <dbReference type="EMBL" id="MEN3068550.1"/>
    </source>
</evidence>
<dbReference type="GO" id="GO:0008233">
    <property type="term" value="F:peptidase activity"/>
    <property type="evidence" value="ECO:0007669"/>
    <property type="project" value="UniProtKB-KW"/>
</dbReference>
<evidence type="ECO:0000256" key="6">
    <source>
        <dbReference type="PIRNR" id="PIRNR005651"/>
    </source>
</evidence>
<gene>
    <name evidence="8" type="primary">hflC</name>
    <name evidence="8" type="ORF">ABDB84_08665</name>
</gene>
<dbReference type="EMBL" id="JBDIVE010000003">
    <property type="protein sequence ID" value="MEN3068550.1"/>
    <property type="molecule type" value="Genomic_DNA"/>
</dbReference>
<feature type="domain" description="Band 7" evidence="7">
    <location>
        <begin position="21"/>
        <end position="185"/>
    </location>
</feature>
<comment type="similarity">
    <text evidence="2 6">Belongs to the band 7/mec-2 family. HflC subfamily.</text>
</comment>
<dbReference type="InterPro" id="IPR001107">
    <property type="entry name" value="Band_7"/>
</dbReference>
<dbReference type="SMART" id="SM00244">
    <property type="entry name" value="PHB"/>
    <property type="match status" value="1"/>
</dbReference>
<dbReference type="NCBIfam" id="TIGR01932">
    <property type="entry name" value="hflC"/>
    <property type="match status" value="1"/>
</dbReference>
<dbReference type="RefSeq" id="WP_345919316.1">
    <property type="nucleotide sequence ID" value="NZ_JBDIVE010000003.1"/>
</dbReference>
<evidence type="ECO:0000256" key="1">
    <source>
        <dbReference type="ARBA" id="ARBA00004167"/>
    </source>
</evidence>
<comment type="subcellular location">
    <subcellularLocation>
        <location evidence="1">Membrane</location>
        <topology evidence="1">Single-pass membrane protein</topology>
    </subcellularLocation>
</comment>
<dbReference type="PANTHER" id="PTHR42911">
    <property type="entry name" value="MODULATOR OF FTSH PROTEASE HFLC"/>
    <property type="match status" value="1"/>
</dbReference>
<organism evidence="8 9">
    <name type="scientific">Uliginosibacterium sediminicola</name>
    <dbReference type="NCBI Taxonomy" id="2024550"/>
    <lineage>
        <taxon>Bacteria</taxon>
        <taxon>Pseudomonadati</taxon>
        <taxon>Pseudomonadota</taxon>
        <taxon>Betaproteobacteria</taxon>
        <taxon>Rhodocyclales</taxon>
        <taxon>Zoogloeaceae</taxon>
        <taxon>Uliginosibacterium</taxon>
    </lineage>
</organism>
<dbReference type="CDD" id="cd03405">
    <property type="entry name" value="SPFH_HflC"/>
    <property type="match status" value="1"/>
</dbReference>
<evidence type="ECO:0000256" key="2">
    <source>
        <dbReference type="ARBA" id="ARBA00007862"/>
    </source>
</evidence>
<comment type="function">
    <text evidence="6">HflC and HflK could regulate a protease.</text>
</comment>
<keyword evidence="8" id="KW-0378">Hydrolase</keyword>
<dbReference type="Pfam" id="PF01145">
    <property type="entry name" value="Band_7"/>
    <property type="match status" value="1"/>
</dbReference>
<dbReference type="Gene3D" id="3.30.479.30">
    <property type="entry name" value="Band 7 domain"/>
    <property type="match status" value="1"/>
</dbReference>
<keyword evidence="5" id="KW-0472">Membrane</keyword>
<protein>
    <recommendedName>
        <fullName evidence="6">Protein HflC</fullName>
    </recommendedName>
</protein>
<proteinExistence type="inferred from homology"/>
<dbReference type="PIRSF" id="PIRSF005651">
    <property type="entry name" value="HflC"/>
    <property type="match status" value="1"/>
</dbReference>
<evidence type="ECO:0000313" key="9">
    <source>
        <dbReference type="Proteomes" id="UP001410394"/>
    </source>
</evidence>
<evidence type="ECO:0000256" key="4">
    <source>
        <dbReference type="ARBA" id="ARBA00022989"/>
    </source>
</evidence>
<dbReference type="InterPro" id="IPR010200">
    <property type="entry name" value="HflC"/>
</dbReference>
<sequence>MRERLPLAAGLILFVFVVLSMSIFTVDQRQYALIFQFGEIKRVIDEPGIKFKWPMIQRVQYFDRRILTMDTPEPELFQTSEKKNVLVDLFVKWQIADPRLYYKSFNAEEAKAINRLDQTVNSGLREEFGRRTVKDVVSGERTQIMEDVRRKSDEDAQKYGMRIIDVRLKRVDLPTEVSESVYRRMEAERKRVANELRSTGGAEAEKIKADADRQAEVIKAEAFRDAQKIKGEADAKASSIYAEAFGKNPEFYRFYRSLEAYRQSFRNKNDVLVVDPSSEFFKYLKGSGREAK</sequence>
<dbReference type="PANTHER" id="PTHR42911:SF1">
    <property type="entry name" value="MODULATOR OF FTSH PROTEASE HFLC"/>
    <property type="match status" value="1"/>
</dbReference>
<dbReference type="Proteomes" id="UP001410394">
    <property type="component" value="Unassembled WGS sequence"/>
</dbReference>
<name>A0ABU9YXV4_9RHOO</name>